<feature type="signal peptide" evidence="2">
    <location>
        <begin position="1"/>
        <end position="26"/>
    </location>
</feature>
<comment type="caution">
    <text evidence="3">The sequence shown here is derived from an EMBL/GenBank/DDBJ whole genome shotgun (WGS) entry which is preliminary data.</text>
</comment>
<evidence type="ECO:0000313" key="3">
    <source>
        <dbReference type="EMBL" id="KAL3406458.1"/>
    </source>
</evidence>
<keyword evidence="2" id="KW-0732">Signal</keyword>
<reference evidence="3 4" key="1">
    <citation type="journal article" date="2024" name="bioRxiv">
        <title>A reference genome for Trichogramma kaykai: A tiny desert-dwelling parasitoid wasp with competing sex-ratio distorters.</title>
        <authorList>
            <person name="Culotta J."/>
            <person name="Lindsey A.R."/>
        </authorList>
    </citation>
    <scope>NUCLEOTIDE SEQUENCE [LARGE SCALE GENOMIC DNA]</scope>
    <source>
        <strain evidence="3 4">KSX58</strain>
    </source>
</reference>
<accession>A0ABD2XN40</accession>
<name>A0ABD2XN40_9HYME</name>
<evidence type="ECO:0000313" key="4">
    <source>
        <dbReference type="Proteomes" id="UP001627154"/>
    </source>
</evidence>
<feature type="region of interest" description="Disordered" evidence="1">
    <location>
        <begin position="28"/>
        <end position="54"/>
    </location>
</feature>
<organism evidence="3 4">
    <name type="scientific">Trichogramma kaykai</name>
    <dbReference type="NCBI Taxonomy" id="54128"/>
    <lineage>
        <taxon>Eukaryota</taxon>
        <taxon>Metazoa</taxon>
        <taxon>Ecdysozoa</taxon>
        <taxon>Arthropoda</taxon>
        <taxon>Hexapoda</taxon>
        <taxon>Insecta</taxon>
        <taxon>Pterygota</taxon>
        <taxon>Neoptera</taxon>
        <taxon>Endopterygota</taxon>
        <taxon>Hymenoptera</taxon>
        <taxon>Apocrita</taxon>
        <taxon>Proctotrupomorpha</taxon>
        <taxon>Chalcidoidea</taxon>
        <taxon>Trichogrammatidae</taxon>
        <taxon>Trichogramma</taxon>
    </lineage>
</organism>
<keyword evidence="4" id="KW-1185">Reference proteome</keyword>
<evidence type="ECO:0008006" key="5">
    <source>
        <dbReference type="Google" id="ProtNLM"/>
    </source>
</evidence>
<evidence type="ECO:0000256" key="1">
    <source>
        <dbReference type="SAM" id="MobiDB-lite"/>
    </source>
</evidence>
<dbReference type="AlphaFoldDB" id="A0ABD2XN40"/>
<evidence type="ECO:0000256" key="2">
    <source>
        <dbReference type="SAM" id="SignalP"/>
    </source>
</evidence>
<proteinExistence type="predicted"/>
<feature type="region of interest" description="Disordered" evidence="1">
    <location>
        <begin position="140"/>
        <end position="164"/>
    </location>
</feature>
<sequence length="164" mass="18558">MPRITPRRAFIVLYIIIYTFSAFSAARRSNSPRDNGSNGPHHRPAHDATRNRHSRYTVTFANRRCKGMHKMPRARVFASNRESRKFRIKVAGCVSRSQDDQRRRGACSSSRRQQAVVYVYVPPRRTLSLSRCCYSSLGGARDSAAGTRKMKRARDGDGGGPLQE</sequence>
<protein>
    <recommendedName>
        <fullName evidence="5">Secreted protein</fullName>
    </recommendedName>
</protein>
<dbReference type="EMBL" id="JBJJXI010000019">
    <property type="protein sequence ID" value="KAL3406458.1"/>
    <property type="molecule type" value="Genomic_DNA"/>
</dbReference>
<dbReference type="Proteomes" id="UP001627154">
    <property type="component" value="Unassembled WGS sequence"/>
</dbReference>
<gene>
    <name evidence="3" type="ORF">TKK_001776</name>
</gene>
<feature type="chain" id="PRO_5044806562" description="Secreted protein" evidence="2">
    <location>
        <begin position="27"/>
        <end position="164"/>
    </location>
</feature>